<organism evidence="7 8">
    <name type="scientific">Pseudovirgaria hyperparasitica</name>
    <dbReference type="NCBI Taxonomy" id="470096"/>
    <lineage>
        <taxon>Eukaryota</taxon>
        <taxon>Fungi</taxon>
        <taxon>Dikarya</taxon>
        <taxon>Ascomycota</taxon>
        <taxon>Pezizomycotina</taxon>
        <taxon>Dothideomycetes</taxon>
        <taxon>Dothideomycetes incertae sedis</taxon>
        <taxon>Acrospermales</taxon>
        <taxon>Acrospermaceae</taxon>
        <taxon>Pseudovirgaria</taxon>
    </lineage>
</organism>
<gene>
    <name evidence="7" type="ORF">EJ05DRAFT_307832</name>
</gene>
<protein>
    <recommendedName>
        <fullName evidence="6">Zn(2)-C6 fungal-type domain-containing protein</fullName>
    </recommendedName>
</protein>
<dbReference type="InterPro" id="IPR043145">
    <property type="entry name" value="Znf_ZZ_sf"/>
</dbReference>
<dbReference type="GO" id="GO:0000981">
    <property type="term" value="F:DNA-binding transcription factor activity, RNA polymerase II-specific"/>
    <property type="evidence" value="ECO:0007669"/>
    <property type="project" value="InterPro"/>
</dbReference>
<dbReference type="OrthoDB" id="3734019at2759"/>
<feature type="compositionally biased region" description="Low complexity" evidence="5">
    <location>
        <begin position="140"/>
        <end position="149"/>
    </location>
</feature>
<feature type="region of interest" description="Disordered" evidence="5">
    <location>
        <begin position="375"/>
        <end position="401"/>
    </location>
</feature>
<dbReference type="Gene3D" id="4.10.240.10">
    <property type="entry name" value="Zn(2)-C6 fungal-type DNA-binding domain"/>
    <property type="match status" value="1"/>
</dbReference>
<dbReference type="EMBL" id="ML996569">
    <property type="protein sequence ID" value="KAF2759731.1"/>
    <property type="molecule type" value="Genomic_DNA"/>
</dbReference>
<sequence length="401" mass="44688">MSSVLPNVATVSAPYQPPIALHALERHPARYSTIPSPEMVGEREWGRESWHESIGQSPPPHPRPSVQHPRSSQGPETSYSSVEPESDKRNHRIRENRALRHKSHIIFNEIDSTAAGKSTPSTSIRIPQTTGNERNRRRSSSAASSSPAPQWIQYKPDEHRNGRLMPESLDYNKYTSRHTRGRSGPLTPAAREAAQALRTMKNCDSCRRRKIKCDIQTPCRNCVKSFERHARVPPCRGVDVQSQHVEALHSIKPPTEQEAKPNIGVSAAASHVTGPETYICCDQCRQRIWNEHLHCNLCDDGDYDLCNTCAKAGLHCYDPSHHMVQRQISSGQVVDTALKYSRGPTKVRQGSMSLGQFLENQDLGEWADEMNSLGTPVESATLGHSTSSKDAETYPHVTTTS</sequence>
<reference evidence="7" key="1">
    <citation type="journal article" date="2020" name="Stud. Mycol.">
        <title>101 Dothideomycetes genomes: a test case for predicting lifestyles and emergence of pathogens.</title>
        <authorList>
            <person name="Haridas S."/>
            <person name="Albert R."/>
            <person name="Binder M."/>
            <person name="Bloem J."/>
            <person name="Labutti K."/>
            <person name="Salamov A."/>
            <person name="Andreopoulos B."/>
            <person name="Baker S."/>
            <person name="Barry K."/>
            <person name="Bills G."/>
            <person name="Bluhm B."/>
            <person name="Cannon C."/>
            <person name="Castanera R."/>
            <person name="Culley D."/>
            <person name="Daum C."/>
            <person name="Ezra D."/>
            <person name="Gonzalez J."/>
            <person name="Henrissat B."/>
            <person name="Kuo A."/>
            <person name="Liang C."/>
            <person name="Lipzen A."/>
            <person name="Lutzoni F."/>
            <person name="Magnuson J."/>
            <person name="Mondo S."/>
            <person name="Nolan M."/>
            <person name="Ohm R."/>
            <person name="Pangilinan J."/>
            <person name="Park H.-J."/>
            <person name="Ramirez L."/>
            <person name="Alfaro M."/>
            <person name="Sun H."/>
            <person name="Tritt A."/>
            <person name="Yoshinaga Y."/>
            <person name="Zwiers L.-H."/>
            <person name="Turgeon B."/>
            <person name="Goodwin S."/>
            <person name="Spatafora J."/>
            <person name="Crous P."/>
            <person name="Grigoriev I."/>
        </authorList>
    </citation>
    <scope>NUCLEOTIDE SEQUENCE</scope>
    <source>
        <strain evidence="7">CBS 121739</strain>
    </source>
</reference>
<feature type="compositionally biased region" description="Polar residues" evidence="5">
    <location>
        <begin position="74"/>
        <end position="83"/>
    </location>
</feature>
<dbReference type="RefSeq" id="XP_033602182.1">
    <property type="nucleotide sequence ID" value="XM_033740666.1"/>
</dbReference>
<dbReference type="InterPro" id="IPR036864">
    <property type="entry name" value="Zn2-C6_fun-type_DNA-bd_sf"/>
</dbReference>
<feature type="region of interest" description="Disordered" evidence="5">
    <location>
        <begin position="33"/>
        <end position="163"/>
    </location>
</feature>
<keyword evidence="3" id="KW-0862">Zinc</keyword>
<keyword evidence="4" id="KW-0539">Nucleus</keyword>
<evidence type="ECO:0000256" key="2">
    <source>
        <dbReference type="ARBA" id="ARBA00022771"/>
    </source>
</evidence>
<feature type="compositionally biased region" description="Polar residues" evidence="5">
    <location>
        <begin position="115"/>
        <end position="132"/>
    </location>
</feature>
<dbReference type="GO" id="GO:0008270">
    <property type="term" value="F:zinc ion binding"/>
    <property type="evidence" value="ECO:0007669"/>
    <property type="project" value="UniProtKB-KW"/>
</dbReference>
<keyword evidence="8" id="KW-1185">Reference proteome</keyword>
<evidence type="ECO:0000256" key="1">
    <source>
        <dbReference type="ARBA" id="ARBA00022723"/>
    </source>
</evidence>
<feature type="domain" description="Zn(2)-C6 fungal-type" evidence="6">
    <location>
        <begin position="202"/>
        <end position="235"/>
    </location>
</feature>
<dbReference type="AlphaFoldDB" id="A0A6A6WF45"/>
<dbReference type="SMART" id="SM00066">
    <property type="entry name" value="GAL4"/>
    <property type="match status" value="1"/>
</dbReference>
<evidence type="ECO:0000256" key="5">
    <source>
        <dbReference type="SAM" id="MobiDB-lite"/>
    </source>
</evidence>
<evidence type="ECO:0000256" key="3">
    <source>
        <dbReference type="ARBA" id="ARBA00022833"/>
    </source>
</evidence>
<name>A0A6A6WF45_9PEZI</name>
<dbReference type="InterPro" id="IPR001138">
    <property type="entry name" value="Zn2Cys6_DnaBD"/>
</dbReference>
<accession>A0A6A6WF45</accession>
<evidence type="ECO:0000259" key="6">
    <source>
        <dbReference type="PROSITE" id="PS50048"/>
    </source>
</evidence>
<feature type="compositionally biased region" description="Low complexity" evidence="5">
    <location>
        <begin position="64"/>
        <end position="73"/>
    </location>
</feature>
<dbReference type="PROSITE" id="PS50048">
    <property type="entry name" value="ZN2_CY6_FUNGAL_2"/>
    <property type="match status" value="1"/>
</dbReference>
<evidence type="ECO:0000313" key="8">
    <source>
        <dbReference type="Proteomes" id="UP000799437"/>
    </source>
</evidence>
<dbReference type="CDD" id="cd00067">
    <property type="entry name" value="GAL4"/>
    <property type="match status" value="1"/>
</dbReference>
<evidence type="ECO:0000256" key="4">
    <source>
        <dbReference type="ARBA" id="ARBA00023242"/>
    </source>
</evidence>
<evidence type="ECO:0000313" key="7">
    <source>
        <dbReference type="EMBL" id="KAF2759731.1"/>
    </source>
</evidence>
<keyword evidence="1" id="KW-0479">Metal-binding</keyword>
<dbReference type="SUPFAM" id="SSF57701">
    <property type="entry name" value="Zn2/Cys6 DNA-binding domain"/>
    <property type="match status" value="1"/>
</dbReference>
<proteinExistence type="predicted"/>
<dbReference type="SUPFAM" id="SSF57850">
    <property type="entry name" value="RING/U-box"/>
    <property type="match status" value="1"/>
</dbReference>
<feature type="compositionally biased region" description="Basic and acidic residues" evidence="5">
    <location>
        <begin position="40"/>
        <end position="51"/>
    </location>
</feature>
<keyword evidence="2" id="KW-0863">Zinc-finger</keyword>
<dbReference type="Pfam" id="PF00172">
    <property type="entry name" value="Zn_clus"/>
    <property type="match status" value="1"/>
</dbReference>
<dbReference type="GeneID" id="54481720"/>
<dbReference type="Proteomes" id="UP000799437">
    <property type="component" value="Unassembled WGS sequence"/>
</dbReference>
<dbReference type="Gene3D" id="3.30.60.90">
    <property type="match status" value="1"/>
</dbReference>
<feature type="compositionally biased region" description="Basic and acidic residues" evidence="5">
    <location>
        <begin position="85"/>
        <end position="98"/>
    </location>
</feature>